<reference evidence="1 2" key="1">
    <citation type="submission" date="2022-02" db="EMBL/GenBank/DDBJ databases">
        <title>Paenibacillus sp. MBLB1776 Whole Genome Shotgun Sequencing.</title>
        <authorList>
            <person name="Hwang C.Y."/>
            <person name="Cho E.-S."/>
            <person name="Seo M.-J."/>
        </authorList>
    </citation>
    <scope>NUCLEOTIDE SEQUENCE [LARGE SCALE GENOMIC DNA]</scope>
    <source>
        <strain evidence="1 2">MBLB1776</strain>
    </source>
</reference>
<organism evidence="1 2">
    <name type="scientific">Paenibacillus aurantius</name>
    <dbReference type="NCBI Taxonomy" id="2918900"/>
    <lineage>
        <taxon>Bacteria</taxon>
        <taxon>Bacillati</taxon>
        <taxon>Bacillota</taxon>
        <taxon>Bacilli</taxon>
        <taxon>Bacillales</taxon>
        <taxon>Paenibacillaceae</taxon>
        <taxon>Paenibacillus</taxon>
    </lineage>
</organism>
<dbReference type="EMBL" id="CP130318">
    <property type="protein sequence ID" value="WNQ11947.1"/>
    <property type="molecule type" value="Genomic_DNA"/>
</dbReference>
<name>A0AA96LDU1_9BACL</name>
<dbReference type="KEGG" id="paun:MJA45_02490"/>
<dbReference type="Proteomes" id="UP001305702">
    <property type="component" value="Chromosome"/>
</dbReference>
<gene>
    <name evidence="1" type="ORF">MJA45_02490</name>
</gene>
<sequence length="112" mass="12822">MLTRPRKGLLLAAILAALGLWMVFKNDRPYTSVGSFIKIIDKAHSTDGRESWVMAYDPNSPTPVPFKIVIDNPMVWNLLEKDREYIASYLKKGEGDYHIEQVGLRQDNDTLR</sequence>
<dbReference type="RefSeq" id="WP_315605723.1">
    <property type="nucleotide sequence ID" value="NZ_CP130318.1"/>
</dbReference>
<evidence type="ECO:0000313" key="1">
    <source>
        <dbReference type="EMBL" id="WNQ11947.1"/>
    </source>
</evidence>
<keyword evidence="2" id="KW-1185">Reference proteome</keyword>
<protein>
    <submittedName>
        <fullName evidence="1">Uncharacterized protein</fullName>
    </submittedName>
</protein>
<accession>A0AA96LDU1</accession>
<proteinExistence type="predicted"/>
<evidence type="ECO:0000313" key="2">
    <source>
        <dbReference type="Proteomes" id="UP001305702"/>
    </source>
</evidence>
<dbReference type="AlphaFoldDB" id="A0AA96LDU1"/>